<proteinExistence type="predicted"/>
<reference evidence="1" key="1">
    <citation type="submission" date="2021-05" db="EMBL/GenBank/DDBJ databases">
        <authorList>
            <person name="Alioto T."/>
            <person name="Alioto T."/>
            <person name="Gomez Garrido J."/>
        </authorList>
    </citation>
    <scope>NUCLEOTIDE SEQUENCE</scope>
</reference>
<name>A0A8D8A2S5_CULPI</name>
<dbReference type="AlphaFoldDB" id="A0A8D8A2S5"/>
<organism evidence="1">
    <name type="scientific">Culex pipiens</name>
    <name type="common">House mosquito</name>
    <dbReference type="NCBI Taxonomy" id="7175"/>
    <lineage>
        <taxon>Eukaryota</taxon>
        <taxon>Metazoa</taxon>
        <taxon>Ecdysozoa</taxon>
        <taxon>Arthropoda</taxon>
        <taxon>Hexapoda</taxon>
        <taxon>Insecta</taxon>
        <taxon>Pterygota</taxon>
        <taxon>Neoptera</taxon>
        <taxon>Endopterygota</taxon>
        <taxon>Diptera</taxon>
        <taxon>Nematocera</taxon>
        <taxon>Culicoidea</taxon>
        <taxon>Culicidae</taxon>
        <taxon>Culicinae</taxon>
        <taxon>Culicini</taxon>
        <taxon>Culex</taxon>
        <taxon>Culex</taxon>
    </lineage>
</organism>
<evidence type="ECO:0000313" key="1">
    <source>
        <dbReference type="EMBL" id="CAG6449222.1"/>
    </source>
</evidence>
<accession>A0A8D8A2S5</accession>
<sequence length="104" mass="12028">MVGRFGGDVIPFLNSITLSKLHTKSKTIDRRLEIHRGPGPLNLRAQMWGILRDYNKVKQLIVAWERFGLWFGFYHLRSVIMQFRCVELCSSGFGRSICLSGDFH</sequence>
<dbReference type="EMBL" id="HBUE01012675">
    <property type="protein sequence ID" value="CAG6449222.1"/>
    <property type="molecule type" value="Transcribed_RNA"/>
</dbReference>
<protein>
    <submittedName>
        <fullName evidence="1">(northern house mosquito) hypothetical protein</fullName>
    </submittedName>
</protein>